<organism evidence="8 9">
    <name type="scientific">Eubacterium uniforme</name>
    <dbReference type="NCBI Taxonomy" id="39495"/>
    <lineage>
        <taxon>Bacteria</taxon>
        <taxon>Bacillati</taxon>
        <taxon>Bacillota</taxon>
        <taxon>Clostridia</taxon>
        <taxon>Eubacteriales</taxon>
        <taxon>Eubacteriaceae</taxon>
        <taxon>Eubacterium</taxon>
    </lineage>
</organism>
<keyword evidence="6" id="KW-0472">Membrane</keyword>
<feature type="region of interest" description="Disordered" evidence="7">
    <location>
        <begin position="1"/>
        <end position="32"/>
    </location>
</feature>
<proteinExistence type="inferred from homology"/>
<dbReference type="OrthoDB" id="9807097at2"/>
<evidence type="ECO:0000256" key="7">
    <source>
        <dbReference type="SAM" id="MobiDB-lite"/>
    </source>
</evidence>
<dbReference type="InterPro" id="IPR051612">
    <property type="entry name" value="Teichoic_Acid_Biosynth"/>
</dbReference>
<dbReference type="STRING" id="39495.SAMN02745111_00771"/>
<dbReference type="EMBL" id="FUXZ01000004">
    <property type="protein sequence ID" value="SKA63147.1"/>
    <property type="molecule type" value="Genomic_DNA"/>
</dbReference>
<protein>
    <submittedName>
        <fullName evidence="8">CDP-glycerol glycerophosphotransferase, TagB/SpsB family</fullName>
    </submittedName>
</protein>
<evidence type="ECO:0000256" key="3">
    <source>
        <dbReference type="ARBA" id="ARBA00022475"/>
    </source>
</evidence>
<dbReference type="GO" id="GO:0047355">
    <property type="term" value="F:CDP-glycerol glycerophosphotransferase activity"/>
    <property type="evidence" value="ECO:0007669"/>
    <property type="project" value="InterPro"/>
</dbReference>
<dbReference type="SUPFAM" id="SSF53756">
    <property type="entry name" value="UDP-Glycosyltransferase/glycogen phosphorylase"/>
    <property type="match status" value="1"/>
</dbReference>
<evidence type="ECO:0000256" key="1">
    <source>
        <dbReference type="ARBA" id="ARBA00004202"/>
    </source>
</evidence>
<accession>A0A1T4VDZ3</accession>
<evidence type="ECO:0000313" key="9">
    <source>
        <dbReference type="Proteomes" id="UP000190814"/>
    </source>
</evidence>
<dbReference type="Proteomes" id="UP000190814">
    <property type="component" value="Unassembled WGS sequence"/>
</dbReference>
<dbReference type="RefSeq" id="WP_078765656.1">
    <property type="nucleotide sequence ID" value="NZ_FUXZ01000004.1"/>
</dbReference>
<dbReference type="PANTHER" id="PTHR37316:SF3">
    <property type="entry name" value="TEICHOIC ACID GLYCEROL-PHOSPHATE TRANSFERASE"/>
    <property type="match status" value="1"/>
</dbReference>
<evidence type="ECO:0000256" key="5">
    <source>
        <dbReference type="ARBA" id="ARBA00022944"/>
    </source>
</evidence>
<comment type="subcellular location">
    <subcellularLocation>
        <location evidence="1">Cell membrane</location>
        <topology evidence="1">Peripheral membrane protein</topology>
    </subcellularLocation>
</comment>
<keyword evidence="5" id="KW-0777">Teichoic acid biosynthesis</keyword>
<evidence type="ECO:0000256" key="2">
    <source>
        <dbReference type="ARBA" id="ARBA00010488"/>
    </source>
</evidence>
<evidence type="ECO:0000256" key="4">
    <source>
        <dbReference type="ARBA" id="ARBA00022679"/>
    </source>
</evidence>
<feature type="compositionally biased region" description="Basic and acidic residues" evidence="7">
    <location>
        <begin position="7"/>
        <end position="32"/>
    </location>
</feature>
<keyword evidence="4 8" id="KW-0808">Transferase</keyword>
<evidence type="ECO:0000313" key="8">
    <source>
        <dbReference type="EMBL" id="SKA63147.1"/>
    </source>
</evidence>
<dbReference type="Gene3D" id="3.40.50.12580">
    <property type="match status" value="1"/>
</dbReference>
<comment type="similarity">
    <text evidence="2">Belongs to the CDP-glycerol glycerophosphotransferase family.</text>
</comment>
<sequence length="638" mass="75249">MNNNETHQNDKKITYNLPKHKEEHSSFRDGLDLEDREEVIKQERVRTERSKSIPKEKEDTAASEVIGKAKKVLSKVKHKVLKDGNADLKKYYFRCLEMPINENMIMYEAFAGLGILDNPRAIFKAMLRKARRDPKFKDYIHVWSVNDRTIMEENIDEFKNVRNVIIVDRESRAYYRYLATSKYLINNSTFGYYFTKRDEQVYINTWHGVPTKYMGYEHTEERVENARGVIRNILNADYLIAANNFMIERMYKRAYLADGAFKGEYLNCGYPRYDAINGTNYKYIVNKLRKVGIDTSRKIVLYAPTWKGQLYNKLDYNLSEFKSTVRKFQRSVPEGYNVYLRVHYFIYKELEADEEFKDMLIPFTIDTNELLSVVDVMISDYSSIFFDFLRTGKPVIFYVPDLKEYESGRGLYVPIEALPGAVCEDIEDAANTLNACINNLDAYNEYYEEKYLRMQWWCSKGCTDKVIETLLGNAEIPDKEKIKDEMYDGMNSDRLIDRVWGSGKNKKPEHNDTKQDKKNHILYCVDWKTCSPNVLEELKEVVDNIDYELADVTILTNVFTDNLPTKQYFHRMIPRDVRILTYTKLPYEGDSTSQFIMYDIERTLGRSRYDYIYDLSPLPRDWPKYAITKKNLGEDEES</sequence>
<dbReference type="GO" id="GO:0005886">
    <property type="term" value="C:plasma membrane"/>
    <property type="evidence" value="ECO:0007669"/>
    <property type="project" value="UniProtKB-SubCell"/>
</dbReference>
<feature type="region of interest" description="Disordered" evidence="7">
    <location>
        <begin position="42"/>
        <end position="61"/>
    </location>
</feature>
<dbReference type="GO" id="GO:0019350">
    <property type="term" value="P:teichoic acid biosynthetic process"/>
    <property type="evidence" value="ECO:0007669"/>
    <property type="project" value="UniProtKB-KW"/>
</dbReference>
<evidence type="ECO:0000256" key="6">
    <source>
        <dbReference type="ARBA" id="ARBA00023136"/>
    </source>
</evidence>
<dbReference type="InterPro" id="IPR007554">
    <property type="entry name" value="Glycerophosphate_synth"/>
</dbReference>
<dbReference type="Pfam" id="PF04464">
    <property type="entry name" value="Glyphos_transf"/>
    <property type="match status" value="1"/>
</dbReference>
<reference evidence="8 9" key="1">
    <citation type="submission" date="2017-02" db="EMBL/GenBank/DDBJ databases">
        <authorList>
            <person name="Peterson S.W."/>
        </authorList>
    </citation>
    <scope>NUCLEOTIDE SEQUENCE [LARGE SCALE GENOMIC DNA]</scope>
    <source>
        <strain evidence="8 9">ATCC 35992</strain>
    </source>
</reference>
<keyword evidence="3" id="KW-1003">Cell membrane</keyword>
<keyword evidence="9" id="KW-1185">Reference proteome</keyword>
<dbReference type="AlphaFoldDB" id="A0A1T4VDZ3"/>
<dbReference type="Gene3D" id="3.40.50.11820">
    <property type="match status" value="1"/>
</dbReference>
<feature type="compositionally biased region" description="Basic and acidic residues" evidence="7">
    <location>
        <begin position="42"/>
        <end position="60"/>
    </location>
</feature>
<dbReference type="PANTHER" id="PTHR37316">
    <property type="entry name" value="TEICHOIC ACID GLYCEROL-PHOSPHATE PRIMASE"/>
    <property type="match status" value="1"/>
</dbReference>
<dbReference type="InterPro" id="IPR043149">
    <property type="entry name" value="TagF_N"/>
</dbReference>
<dbReference type="InterPro" id="IPR043148">
    <property type="entry name" value="TagF_C"/>
</dbReference>
<gene>
    <name evidence="8" type="ORF">SAMN02745111_00771</name>
</gene>
<name>A0A1T4VDZ3_9FIRM</name>